<dbReference type="InterPro" id="IPR013785">
    <property type="entry name" value="Aldolase_TIM"/>
</dbReference>
<feature type="binding site" evidence="7">
    <location>
        <position position="414"/>
    </location>
    <ligand>
        <name>substrate</name>
    </ligand>
</feature>
<gene>
    <name evidence="10" type="ORF">QRX50_47435</name>
</gene>
<dbReference type="Gene3D" id="2.60.40.1180">
    <property type="entry name" value="Golgi alpha-mannosidase II"/>
    <property type="match status" value="1"/>
</dbReference>
<evidence type="ECO:0000256" key="1">
    <source>
        <dbReference type="ARBA" id="ARBA00001255"/>
    </source>
</evidence>
<dbReference type="Pfam" id="PF16875">
    <property type="entry name" value="Glyco_hydro_36N"/>
    <property type="match status" value="1"/>
</dbReference>
<dbReference type="InterPro" id="IPR050985">
    <property type="entry name" value="Alpha-glycosidase_related"/>
</dbReference>
<organism evidence="10 11">
    <name type="scientific">Amycolatopsis carbonis</name>
    <dbReference type="NCBI Taxonomy" id="715471"/>
    <lineage>
        <taxon>Bacteria</taxon>
        <taxon>Bacillati</taxon>
        <taxon>Actinomycetota</taxon>
        <taxon>Actinomycetes</taxon>
        <taxon>Pseudonocardiales</taxon>
        <taxon>Pseudonocardiaceae</taxon>
        <taxon>Amycolatopsis</taxon>
    </lineage>
</organism>
<feature type="binding site" evidence="7">
    <location>
        <begin position="337"/>
        <end position="338"/>
    </location>
    <ligand>
        <name>substrate</name>
    </ligand>
</feature>
<comment type="similarity">
    <text evidence="5">Belongs to the glycosyl hydrolase.</text>
</comment>
<dbReference type="GO" id="GO:0016052">
    <property type="term" value="P:carbohydrate catabolic process"/>
    <property type="evidence" value="ECO:0007669"/>
    <property type="project" value="InterPro"/>
</dbReference>
<feature type="binding site" evidence="7">
    <location>
        <begin position="447"/>
        <end position="451"/>
    </location>
    <ligand>
        <name>substrate</name>
    </ligand>
</feature>
<dbReference type="Pfam" id="PF16874">
    <property type="entry name" value="Glyco_hydro_36C"/>
    <property type="match status" value="1"/>
</dbReference>
<keyword evidence="3 5" id="KW-0378">Hydrolase</keyword>
<dbReference type="GO" id="GO:0004557">
    <property type="term" value="F:alpha-galactosidase activity"/>
    <property type="evidence" value="ECO:0007669"/>
    <property type="project" value="UniProtKB-UniRule"/>
</dbReference>
<dbReference type="PIRSF" id="PIRSF005536">
    <property type="entry name" value="Agal"/>
    <property type="match status" value="1"/>
</dbReference>
<evidence type="ECO:0000256" key="2">
    <source>
        <dbReference type="ARBA" id="ARBA00012755"/>
    </source>
</evidence>
<comment type="catalytic activity">
    <reaction evidence="1 5">
        <text>Hydrolysis of terminal, non-reducing alpha-D-galactose residues in alpha-D-galactosides, including galactose oligosaccharides, galactomannans and galactolipids.</text>
        <dbReference type="EC" id="3.2.1.22"/>
    </reaction>
</comment>
<evidence type="ECO:0000313" key="11">
    <source>
        <dbReference type="Proteomes" id="UP001236014"/>
    </source>
</evidence>
<evidence type="ECO:0000256" key="4">
    <source>
        <dbReference type="ARBA" id="ARBA00023295"/>
    </source>
</evidence>
<dbReference type="SUPFAM" id="SSF51445">
    <property type="entry name" value="(Trans)glycosidases"/>
    <property type="match status" value="1"/>
</dbReference>
<keyword evidence="4 5" id="KW-0326">Glycosidase</keyword>
<dbReference type="InterPro" id="IPR031705">
    <property type="entry name" value="Glyco_hydro_36_C"/>
</dbReference>
<feature type="domain" description="Glycosyl hydrolase family 36 C-terminal" evidence="8">
    <location>
        <begin position="612"/>
        <end position="685"/>
    </location>
</feature>
<evidence type="ECO:0000259" key="8">
    <source>
        <dbReference type="Pfam" id="PF16874"/>
    </source>
</evidence>
<dbReference type="FunFam" id="3.20.20.70:FF:000118">
    <property type="entry name" value="Alpha-galactosidase"/>
    <property type="match status" value="1"/>
</dbReference>
<feature type="domain" description="Glycosyl hydrolase family 36 N-terminal" evidence="9">
    <location>
        <begin position="29"/>
        <end position="257"/>
    </location>
</feature>
<dbReference type="EMBL" id="CP127294">
    <property type="protein sequence ID" value="WIX78886.1"/>
    <property type="molecule type" value="Genomic_DNA"/>
</dbReference>
<evidence type="ECO:0000256" key="7">
    <source>
        <dbReference type="PIRSR" id="PIRSR005536-2"/>
    </source>
</evidence>
<dbReference type="PANTHER" id="PTHR43053:SF3">
    <property type="entry name" value="ALPHA-GALACTOSIDASE C-RELATED"/>
    <property type="match status" value="1"/>
</dbReference>
<dbReference type="InterPro" id="IPR013780">
    <property type="entry name" value="Glyco_hydro_b"/>
</dbReference>
<accession>A0A9Y2IGJ5</accession>
<evidence type="ECO:0000313" key="10">
    <source>
        <dbReference type="EMBL" id="WIX78886.1"/>
    </source>
</evidence>
<name>A0A9Y2IGJ5_9PSEU</name>
<feature type="active site" description="Proton donor" evidence="6">
    <location>
        <position position="511"/>
    </location>
</feature>
<feature type="active site" description="Nucleophile" evidence="6">
    <location>
        <position position="449"/>
    </location>
</feature>
<sequence>MSVEFDVDHRLWLLRTRESAYALRLDEAGQPRHVHWGPPLTLEQATQIARRRNPVDSSFDEPGDDRAELATEGGAFFGVAGLSARFADETQALEWEFSGHDASADTLVVRLRDRHYPLEAELNYRVRGEVVERRAVLRNTGTEPICLLRTDSAAWTLPRRDAYRVSHTTGAWSAEAGLLRENLPVGETTLTSRRGVSSHQAQPWVMLDDGTATETRGEVWSTALAWSGSWRITVERSHTGRVTWTGGFGHDGVQWSLNPGETWETPVFAGLYAADGFGGASRRWHAYVRTFVQPHPEELRPVVYNSWEATGWDVDEPGQLKLAAIAAEVGAELFVVDDGWFGARTGDAAGLGDWTVNRDRFPEGLGPLVAEVHRLGMGFGLWVEPEMVNPDSDLYRAHPDWVLHMPHRARTTLRNQLVLDFGRPEVADWAYQWLHRLVAEHGIDYLKWDMNRAFTEAGPGRVWVDHVCAVYGVLDRLRADHPALRIQACAGGGGRTDLGILARTDEIWASDNTDAADRVKIQHGFSQVLPAGAMAAWVTDSPNPLTGREAPLEFRFHVAMAGVLGLGGDLTKWTGDELRRTAELVALYKQIRPVVQHGAAYRLADPAVSPLTAVQFVLGDDVVVLFARRPHDHGRPIVTPVLQGLDPAARYHDAETGCVHHGAVLLTHGLPLEFAGTGPASRLVRLRREPR</sequence>
<dbReference type="Gene3D" id="2.70.98.60">
    <property type="entry name" value="alpha-galactosidase from lactobacil brevis"/>
    <property type="match status" value="1"/>
</dbReference>
<dbReference type="CDD" id="cd14791">
    <property type="entry name" value="GH36"/>
    <property type="match status" value="1"/>
</dbReference>
<reference evidence="10 11" key="1">
    <citation type="submission" date="2023-06" db="EMBL/GenBank/DDBJ databases">
        <authorList>
            <person name="Oyuntsetseg B."/>
            <person name="Kim S.B."/>
        </authorList>
    </citation>
    <scope>NUCLEOTIDE SEQUENCE [LARGE SCALE GENOMIC DNA]</scope>
    <source>
        <strain evidence="10 11">2-15</strain>
    </source>
</reference>
<dbReference type="PANTHER" id="PTHR43053">
    <property type="entry name" value="GLYCOSIDASE FAMILY 31"/>
    <property type="match status" value="1"/>
</dbReference>
<evidence type="ECO:0000256" key="5">
    <source>
        <dbReference type="PIRNR" id="PIRNR005536"/>
    </source>
</evidence>
<feature type="binding site" evidence="7">
    <location>
        <position position="489"/>
    </location>
    <ligand>
        <name>substrate</name>
    </ligand>
</feature>
<dbReference type="InterPro" id="IPR017853">
    <property type="entry name" value="GH"/>
</dbReference>
<keyword evidence="11" id="KW-1185">Reference proteome</keyword>
<dbReference type="PRINTS" id="PR00743">
    <property type="entry name" value="GLHYDRLASE36"/>
</dbReference>
<dbReference type="InterPro" id="IPR002252">
    <property type="entry name" value="Glyco_hydro_36"/>
</dbReference>
<proteinExistence type="inferred from homology"/>
<evidence type="ECO:0000256" key="3">
    <source>
        <dbReference type="ARBA" id="ARBA00022801"/>
    </source>
</evidence>
<dbReference type="InterPro" id="IPR038417">
    <property type="entry name" value="Alpga-gal_N_sf"/>
</dbReference>
<dbReference type="Proteomes" id="UP001236014">
    <property type="component" value="Chromosome"/>
</dbReference>
<evidence type="ECO:0000256" key="6">
    <source>
        <dbReference type="PIRSR" id="PIRSR005536-1"/>
    </source>
</evidence>
<dbReference type="KEGG" id="acab:QRX50_47435"/>
<feature type="binding site" evidence="7">
    <location>
        <position position="172"/>
    </location>
    <ligand>
        <name>substrate</name>
    </ligand>
</feature>
<dbReference type="AlphaFoldDB" id="A0A9Y2IGJ5"/>
<feature type="binding site" evidence="7">
    <location>
        <position position="511"/>
    </location>
    <ligand>
        <name>substrate</name>
    </ligand>
</feature>
<dbReference type="RefSeq" id="WP_285969587.1">
    <property type="nucleotide sequence ID" value="NZ_CP127294.1"/>
</dbReference>
<dbReference type="Pfam" id="PF02065">
    <property type="entry name" value="Melibiase"/>
    <property type="match status" value="1"/>
</dbReference>
<dbReference type="InterPro" id="IPR031704">
    <property type="entry name" value="Glyco_hydro_36_N"/>
</dbReference>
<dbReference type="Gene3D" id="3.20.20.70">
    <property type="entry name" value="Aldolase class I"/>
    <property type="match status" value="1"/>
</dbReference>
<evidence type="ECO:0000259" key="9">
    <source>
        <dbReference type="Pfam" id="PF16875"/>
    </source>
</evidence>
<protein>
    <recommendedName>
        <fullName evidence="2 5">Alpha-galactosidase</fullName>
        <ecNumber evidence="2 5">3.2.1.22</ecNumber>
    </recommendedName>
</protein>
<dbReference type="EC" id="3.2.1.22" evidence="2 5"/>